<dbReference type="InterPro" id="IPR036396">
    <property type="entry name" value="Cyt_P450_sf"/>
</dbReference>
<organism evidence="1 2">
    <name type="scientific">Meripilus lineatus</name>
    <dbReference type="NCBI Taxonomy" id="2056292"/>
    <lineage>
        <taxon>Eukaryota</taxon>
        <taxon>Fungi</taxon>
        <taxon>Dikarya</taxon>
        <taxon>Basidiomycota</taxon>
        <taxon>Agaricomycotina</taxon>
        <taxon>Agaricomycetes</taxon>
        <taxon>Polyporales</taxon>
        <taxon>Meripilaceae</taxon>
        <taxon>Meripilus</taxon>
    </lineage>
</organism>
<accession>A0AAD5UPX2</accession>
<reference evidence="1" key="1">
    <citation type="submission" date="2022-07" db="EMBL/GenBank/DDBJ databases">
        <title>Genome Sequence of Physisporinus lineatus.</title>
        <authorList>
            <person name="Buettner E."/>
        </authorList>
    </citation>
    <scope>NUCLEOTIDE SEQUENCE</scope>
    <source>
        <strain evidence="1">VT162</strain>
    </source>
</reference>
<dbReference type="GO" id="GO:0004497">
    <property type="term" value="F:monooxygenase activity"/>
    <property type="evidence" value="ECO:0007669"/>
    <property type="project" value="InterPro"/>
</dbReference>
<dbReference type="Gene3D" id="1.10.630.10">
    <property type="entry name" value="Cytochrome P450"/>
    <property type="match status" value="1"/>
</dbReference>
<proteinExistence type="predicted"/>
<dbReference type="GO" id="GO:0005506">
    <property type="term" value="F:iron ion binding"/>
    <property type="evidence" value="ECO:0007669"/>
    <property type="project" value="InterPro"/>
</dbReference>
<comment type="caution">
    <text evidence="1">The sequence shown here is derived from an EMBL/GenBank/DDBJ whole genome shotgun (WGS) entry which is preliminary data.</text>
</comment>
<name>A0AAD5UPX2_9APHY</name>
<sequence>MIAIRACNRYKDIWGEYAHEWKPERWISTLPTSITEARVPGVYSNIGFKFFQLEMKAVLSVLLGSFKFSFSDKEVVWNLAPAKYPTVGKTSMKPSMPLKVELL</sequence>
<protein>
    <submittedName>
        <fullName evidence="1">Uncharacterized protein</fullName>
    </submittedName>
</protein>
<dbReference type="SUPFAM" id="SSF48264">
    <property type="entry name" value="Cytochrome P450"/>
    <property type="match status" value="1"/>
</dbReference>
<evidence type="ECO:0000313" key="2">
    <source>
        <dbReference type="Proteomes" id="UP001212997"/>
    </source>
</evidence>
<keyword evidence="2" id="KW-1185">Reference proteome</keyword>
<dbReference type="EMBL" id="JANAWD010001077">
    <property type="protein sequence ID" value="KAJ3474380.1"/>
    <property type="molecule type" value="Genomic_DNA"/>
</dbReference>
<gene>
    <name evidence="1" type="ORF">NLI96_g12493</name>
</gene>
<dbReference type="Proteomes" id="UP001212997">
    <property type="component" value="Unassembled WGS sequence"/>
</dbReference>
<evidence type="ECO:0000313" key="1">
    <source>
        <dbReference type="EMBL" id="KAJ3474380.1"/>
    </source>
</evidence>
<dbReference type="GO" id="GO:0016705">
    <property type="term" value="F:oxidoreductase activity, acting on paired donors, with incorporation or reduction of molecular oxygen"/>
    <property type="evidence" value="ECO:0007669"/>
    <property type="project" value="InterPro"/>
</dbReference>
<dbReference type="AlphaFoldDB" id="A0AAD5UPX2"/>
<dbReference type="GO" id="GO:0020037">
    <property type="term" value="F:heme binding"/>
    <property type="evidence" value="ECO:0007669"/>
    <property type="project" value="InterPro"/>
</dbReference>